<evidence type="ECO:0000313" key="3">
    <source>
        <dbReference type="EMBL" id="KAJ6645698.1"/>
    </source>
</evidence>
<dbReference type="Gene3D" id="2.60.40.1180">
    <property type="entry name" value="Golgi alpha-mannosidase II"/>
    <property type="match status" value="1"/>
</dbReference>
<dbReference type="Proteomes" id="UP001151699">
    <property type="component" value="Chromosome A"/>
</dbReference>
<dbReference type="PROSITE" id="PS51257">
    <property type="entry name" value="PROKAR_LIPOPROTEIN"/>
    <property type="match status" value="1"/>
</dbReference>
<proteinExistence type="predicted"/>
<feature type="signal peptide" evidence="2">
    <location>
        <begin position="1"/>
        <end position="18"/>
    </location>
</feature>
<protein>
    <submittedName>
        <fullName evidence="3">Uncharacterized protein</fullName>
    </submittedName>
</protein>
<comment type="caution">
    <text evidence="3">The sequence shown here is derived from an EMBL/GenBank/DDBJ whole genome shotgun (WGS) entry which is preliminary data.</text>
</comment>
<dbReference type="EMBL" id="WJQU01000001">
    <property type="protein sequence ID" value="KAJ6645698.1"/>
    <property type="molecule type" value="Genomic_DNA"/>
</dbReference>
<keyword evidence="1 2" id="KW-0732">Signal</keyword>
<dbReference type="SUPFAM" id="SSF51445">
    <property type="entry name" value="(Trans)glycosidases"/>
    <property type="match status" value="1"/>
</dbReference>
<dbReference type="InterPro" id="IPR013780">
    <property type="entry name" value="Glyco_hydro_b"/>
</dbReference>
<gene>
    <name evidence="3" type="ORF">Bhyg_00906</name>
</gene>
<sequence>MKKAFIAILLSFSTLIFACDEPFEAFGVHLGSIDHFSASPEGTVEKVIEKVYNDLKVRHFRTSYESTFSPKEDTYEIVCGSDARICSWIESLKILSDYPEISVMASIWSPPHYMKTQIATLPKSQEQNFHYFISNVTKLIKDQFGIEIERISPVNEPENIFAGWEHLNMLPDQLCRMVNDFNDSTIAICPENSYITTSLIYSQASTPACLESCKIFGTHAYDLVFDNFTLRANYDLKARDRTIPSSIPIWQTEVSTTISTATANEMRDALDLAINVVNFVGHTCVQRYYYWLSYTLNPSGESLIWGNSEGVLKFPKKYFAYRHFTLASQKGNKEIEKYDPVSGVTYLIFGQSNAVFVNNLDSTQTINFEKNRYECSTLFCTTISYDWNQQLQTTKIALPAESVCSCTLEYTRLEL</sequence>
<dbReference type="Gene3D" id="3.20.20.80">
    <property type="entry name" value="Glycosidases"/>
    <property type="match status" value="1"/>
</dbReference>
<dbReference type="InterPro" id="IPR017853">
    <property type="entry name" value="GH"/>
</dbReference>
<reference evidence="3" key="1">
    <citation type="submission" date="2022-07" db="EMBL/GenBank/DDBJ databases">
        <authorList>
            <person name="Trinca V."/>
            <person name="Uliana J.V.C."/>
            <person name="Torres T.T."/>
            <person name="Ward R.J."/>
            <person name="Monesi N."/>
        </authorList>
    </citation>
    <scope>NUCLEOTIDE SEQUENCE</scope>
    <source>
        <strain evidence="3">HSMRA1968</strain>
        <tissue evidence="3">Whole embryos</tissue>
    </source>
</reference>
<keyword evidence="4" id="KW-1185">Reference proteome</keyword>
<evidence type="ECO:0000256" key="1">
    <source>
        <dbReference type="ARBA" id="ARBA00022729"/>
    </source>
</evidence>
<organism evidence="3 4">
    <name type="scientific">Pseudolycoriella hygida</name>
    <dbReference type="NCBI Taxonomy" id="35572"/>
    <lineage>
        <taxon>Eukaryota</taxon>
        <taxon>Metazoa</taxon>
        <taxon>Ecdysozoa</taxon>
        <taxon>Arthropoda</taxon>
        <taxon>Hexapoda</taxon>
        <taxon>Insecta</taxon>
        <taxon>Pterygota</taxon>
        <taxon>Neoptera</taxon>
        <taxon>Endopterygota</taxon>
        <taxon>Diptera</taxon>
        <taxon>Nematocera</taxon>
        <taxon>Sciaroidea</taxon>
        <taxon>Sciaridae</taxon>
        <taxon>Pseudolycoriella</taxon>
    </lineage>
</organism>
<evidence type="ECO:0000313" key="4">
    <source>
        <dbReference type="Proteomes" id="UP001151699"/>
    </source>
</evidence>
<dbReference type="OrthoDB" id="8249724at2759"/>
<evidence type="ECO:0000256" key="2">
    <source>
        <dbReference type="SAM" id="SignalP"/>
    </source>
</evidence>
<name>A0A9Q0S6B9_9DIPT</name>
<feature type="chain" id="PRO_5040378698" evidence="2">
    <location>
        <begin position="19"/>
        <end position="415"/>
    </location>
</feature>
<dbReference type="AlphaFoldDB" id="A0A9Q0S6B9"/>
<accession>A0A9Q0S6B9</accession>